<gene>
    <name evidence="1" type="ORF">K4A83_06415</name>
</gene>
<sequence length="487" mass="55256">MVVSQVSLNLGIDFGTKYTKVCVRDTDRDESWVVIPGEANSLLGSALILSQIGIKTDGTLVAGLTESEWETEKVSCDVIIDFLKMRLAHLDPGRQHQYWYSPVLSDFQGNNLSSCNALENLCAFFLYRIIQRSIEWICQDDPDRFKNVEVDWSVQIGVPVEYCDSPSLVRFRRVLCLAWHFYEINIIDVRFNELNDYLDDIHQSLVIDETPCLGIPEIAAAVYSYTFSRQARQGVYIFFDIGGGTTEGAAFKFYRTTDDQPKIDFLSGLVEPIGVNALAKRIAQHSNELELKVSQAIVNRGERILSGIEKVSKRYASQSPLRVGDHIANKYRVSTKVVKKNLNNNDINLYLLQILILSQALIHRQVATVIRTCCKKLPYGERTAISVFLGGGGKVSAYYQDTIYATYDAFQLSSTGMPRYRMLDVPRPRDFDMKGIDEQHFHRFSIAYGLSIPDYQAPEFRLPRQFRDTPPLPVGQRWIPETALDDG</sequence>
<evidence type="ECO:0000313" key="1">
    <source>
        <dbReference type="EMBL" id="MCW6035905.1"/>
    </source>
</evidence>
<dbReference type="SUPFAM" id="SSF53067">
    <property type="entry name" value="Actin-like ATPase domain"/>
    <property type="match status" value="1"/>
</dbReference>
<evidence type="ECO:0008006" key="3">
    <source>
        <dbReference type="Google" id="ProtNLM"/>
    </source>
</evidence>
<evidence type="ECO:0000313" key="2">
    <source>
        <dbReference type="Proteomes" id="UP001526426"/>
    </source>
</evidence>
<accession>A0ABT3L4J6</accession>
<proteinExistence type="predicted"/>
<reference evidence="1 2" key="1">
    <citation type="submission" date="2021-08" db="EMBL/GenBank/DDBJ databases">
        <title>Draft genome sequence of Spirulina subsalsa with high tolerance to salinity and hype-accumulation of phycocyanin.</title>
        <authorList>
            <person name="Pei H."/>
            <person name="Jiang L."/>
        </authorList>
    </citation>
    <scope>NUCLEOTIDE SEQUENCE [LARGE SCALE GENOMIC DNA]</scope>
    <source>
        <strain evidence="1 2">FACHB-351</strain>
    </source>
</reference>
<dbReference type="EMBL" id="JAIHOM010000023">
    <property type="protein sequence ID" value="MCW6035905.1"/>
    <property type="molecule type" value="Genomic_DNA"/>
</dbReference>
<name>A0ABT3L4J6_9CYAN</name>
<keyword evidence="2" id="KW-1185">Reference proteome</keyword>
<protein>
    <recommendedName>
        <fullName evidence="3">Hsp70 family protein</fullName>
    </recommendedName>
</protein>
<dbReference type="RefSeq" id="WP_265263626.1">
    <property type="nucleotide sequence ID" value="NZ_JAIHOM010000023.1"/>
</dbReference>
<organism evidence="1 2">
    <name type="scientific">Spirulina subsalsa FACHB-351</name>
    <dbReference type="NCBI Taxonomy" id="234711"/>
    <lineage>
        <taxon>Bacteria</taxon>
        <taxon>Bacillati</taxon>
        <taxon>Cyanobacteriota</taxon>
        <taxon>Cyanophyceae</taxon>
        <taxon>Spirulinales</taxon>
        <taxon>Spirulinaceae</taxon>
        <taxon>Spirulina</taxon>
    </lineage>
</organism>
<dbReference type="Proteomes" id="UP001526426">
    <property type="component" value="Unassembled WGS sequence"/>
</dbReference>
<comment type="caution">
    <text evidence="1">The sequence shown here is derived from an EMBL/GenBank/DDBJ whole genome shotgun (WGS) entry which is preliminary data.</text>
</comment>
<dbReference type="InterPro" id="IPR043129">
    <property type="entry name" value="ATPase_NBD"/>
</dbReference>